<dbReference type="PROSITE" id="PS00138">
    <property type="entry name" value="SUBTILASE_SER"/>
    <property type="match status" value="1"/>
</dbReference>
<dbReference type="InterPro" id="IPR015500">
    <property type="entry name" value="Peptidase_S8_subtilisin-rel"/>
</dbReference>
<dbReference type="Proteomes" id="UP000077177">
    <property type="component" value="Chromosome"/>
</dbReference>
<protein>
    <recommendedName>
        <fullName evidence="10">Fibronectin type-III domain-containing protein</fullName>
    </recommendedName>
</protein>
<gene>
    <name evidence="8" type="ORF">SY85_20805</name>
</gene>
<dbReference type="PRINTS" id="PR00723">
    <property type="entry name" value="SUBTILISIN"/>
</dbReference>
<dbReference type="InterPro" id="IPR013783">
    <property type="entry name" value="Ig-like_fold"/>
</dbReference>
<proteinExistence type="inferred from homology"/>
<reference evidence="9" key="1">
    <citation type="submission" date="2015-01" db="EMBL/GenBank/DDBJ databases">
        <title>Flavisolibacter sp./LCS9/ whole genome sequencing.</title>
        <authorList>
            <person name="Kim M.K."/>
            <person name="Srinivasan S."/>
            <person name="Lee J.-J."/>
        </authorList>
    </citation>
    <scope>NUCLEOTIDE SEQUENCE [LARGE SCALE GENOMIC DNA]</scope>
    <source>
        <strain evidence="9">LCS9</strain>
    </source>
</reference>
<dbReference type="SUPFAM" id="SSF49265">
    <property type="entry name" value="Fibronectin type III"/>
    <property type="match status" value="1"/>
</dbReference>
<dbReference type="PANTHER" id="PTHR43399:SF4">
    <property type="entry name" value="CELL WALL-ASSOCIATED PROTEASE"/>
    <property type="match status" value="1"/>
</dbReference>
<evidence type="ECO:0000256" key="2">
    <source>
        <dbReference type="ARBA" id="ARBA00022670"/>
    </source>
</evidence>
<name>A0A172U0B0_9BACT</name>
<keyword evidence="2 5" id="KW-0645">Protease</keyword>
<evidence type="ECO:0000259" key="6">
    <source>
        <dbReference type="Pfam" id="PF00082"/>
    </source>
</evidence>
<dbReference type="Gene3D" id="2.60.120.380">
    <property type="match status" value="1"/>
</dbReference>
<dbReference type="NCBIfam" id="TIGR04183">
    <property type="entry name" value="Por_Secre_tail"/>
    <property type="match status" value="1"/>
</dbReference>
<dbReference type="CDD" id="cd00063">
    <property type="entry name" value="FN3"/>
    <property type="match status" value="1"/>
</dbReference>
<dbReference type="InterPro" id="IPR036116">
    <property type="entry name" value="FN3_sf"/>
</dbReference>
<evidence type="ECO:0008006" key="10">
    <source>
        <dbReference type="Google" id="ProtNLM"/>
    </source>
</evidence>
<dbReference type="Gene3D" id="3.40.50.200">
    <property type="entry name" value="Peptidase S8/S53 domain"/>
    <property type="match status" value="1"/>
</dbReference>
<dbReference type="PATRIC" id="fig|1492898.3.peg.4518"/>
<dbReference type="PROSITE" id="PS51892">
    <property type="entry name" value="SUBTILASE"/>
    <property type="match status" value="1"/>
</dbReference>
<organism evidence="8 9">
    <name type="scientific">Flavisolibacter tropicus</name>
    <dbReference type="NCBI Taxonomy" id="1492898"/>
    <lineage>
        <taxon>Bacteria</taxon>
        <taxon>Pseudomonadati</taxon>
        <taxon>Bacteroidota</taxon>
        <taxon>Chitinophagia</taxon>
        <taxon>Chitinophagales</taxon>
        <taxon>Chitinophagaceae</taxon>
        <taxon>Flavisolibacter</taxon>
    </lineage>
</organism>
<keyword evidence="4 5" id="KW-0720">Serine protease</keyword>
<dbReference type="InterPro" id="IPR023828">
    <property type="entry name" value="Peptidase_S8_Ser-AS"/>
</dbReference>
<evidence type="ECO:0000256" key="1">
    <source>
        <dbReference type="ARBA" id="ARBA00011073"/>
    </source>
</evidence>
<dbReference type="STRING" id="1492898.SY85_20805"/>
<comment type="similarity">
    <text evidence="1 5">Belongs to the peptidase S8 family.</text>
</comment>
<feature type="domain" description="Secretion system C-terminal sorting" evidence="7">
    <location>
        <begin position="1709"/>
        <end position="1780"/>
    </location>
</feature>
<dbReference type="Pfam" id="PF18962">
    <property type="entry name" value="Por_Secre_tail"/>
    <property type="match status" value="1"/>
</dbReference>
<dbReference type="Gene3D" id="2.60.120.260">
    <property type="entry name" value="Galactose-binding domain-like"/>
    <property type="match status" value="1"/>
</dbReference>
<sequence>MMLRQYFLLTVLLGLSGFAFAQKEKKAIRLKSGVVYAAPNIITDSIEQFNKKAFHKEKAFAILQFETIPNEEVKQQLAKNGVALLDYIPDNAYTVSITKKLNKEVLQRVKASAIWVPTPQQKMHPSLAQFSQTVGARSKGLVTIQIRFPQSFTAAEVLDALFTQKYNVIRKDLVAYHILSVQIPANQVSELAALPFVEYLQEESLQAIPLNGNSRRISNATILNASLANGGKNLNGAGVVIGHGDDGNSQGHVDYTDRVISKTTTIGGGHSTYVAGNLAGAGIWNELYRGYASKAKMISTLYTDIWWNAATYVQDYGMVLTNNSYQIVPQTCDASGVYDGYSALIDQQAFVFPSLQQVFASGNHGGLTCSPYAASGFGTIAGSLQCAKNAITVGNINSAGIISGGSSRGPVRDGRIKPELVTLGVAVTSTSAAGGYLTENGTSISAPAVTGGAALMYEKYRQLNSNANPSSALIKALLCNGATDRGTPGPDYVYGFGSMNLLRSVDMLEKGRFIAGSISNGGSQTTTISVPANTARLKVMIYWNDPAASPLSASALVHDLDLEVTDPSSTKVLPLVLDPSPANVQNPSTNGADHRNNIEQVVINNPTGGTYTFTVKGTSVTQNPTQDYYIVYDIIPNSLALTFPVGGEGLIPGQVTPIQWESYGDPVNSFTLEYSIDGGTTWTTIDNAISATADNYTWTVPAIATEKARIRVTKNGTSLNSTSNAFAIIGQPTISLSATQCPSYIAVQWGAVANASDYEIIRLKGGEMVSVGTTTGTSYTISSLSPDSVYWVSVRARVNGAPGLRSVAISRQPNTGTCTGTISDNDLKLDAILTPTSGRKATSSALTSTTPIKVRVRNLDDVAISNFSVKYSIDGGSTWVTEAVTATIPAQGTYEYTFAATANLAAIGNYNFVAAVVNNTTDPIAENNTLSYTIKHLDNPPVNLATDLVDDFEAAVVSDYRTDTIGLSGIDRYDFMHSSIDGRLRTFVNTGIAASGTKAITLDADRALAAPGNTNYLIGTYNLASYTTADDIRLSFKYNQHGQTADAANKVWIRGNDNSATPWIEVYDLYSNQNVPGTYKNVTSIELSSLLQTNGQTFSSSFQIRWGQAGQNQAANKESGAGYTFDDIKIYRVQNDMQLVSINGFAPISCALSTATPITVSVRNTMNATLTNIPIKYRVNGGAWVSETMASVAGKTTVSYTFAATANLSAVGAYTIEAVVDLSGDSFADNNSAQVSFLNEELITTYPYLQDFETDNGNWYSTGTNNSWAWGAPASVNINRAASGSKAWKTNLSGNYNDGELSFLYSPCFNIAGMTTPMLSFSVAMDIENCGTTTCDAARVEYSVDGTTWNILGTAGSGTNWYNRGTPQQFWSTEDPALRRWHVASIPLPTGINRLRLRFVFASDGGLTKEGLAVDDIHIYDRSMGIYNGPTMATSVQQTISGGSSWIDFQQSGALVASVQPNNQNLGATDVQAYINSGAVRNINNQYYANRNITVKPSNTAPGSPVKVRFYFTDAEAQALITATGCATCSAPASPYQLGVSKMSHSNKALENGTVVDDGGGIWSFIPPTDLRIVPFDIGYYAEFEVNSFSEFWLNSGGLDAATPLPINLISFTGQRNGENALLRWTVTESNISKYEIEASQGATNQFIKIGEVVSQGSNTSLHEYNFTDVEPNKLGIRYYRLKIIEEDGTFSYSPIRSIIFANPVTWMVYPNPSNGKFYLTYQLNSVEKLEAQVFDAKGRLVQQYKKEGNGGWQKLAIDLSSASFPSGVYLLRVTTGDKLQSFKLNKQ</sequence>
<evidence type="ECO:0000256" key="4">
    <source>
        <dbReference type="ARBA" id="ARBA00022825"/>
    </source>
</evidence>
<evidence type="ECO:0000313" key="9">
    <source>
        <dbReference type="Proteomes" id="UP000077177"/>
    </source>
</evidence>
<evidence type="ECO:0000259" key="7">
    <source>
        <dbReference type="Pfam" id="PF18962"/>
    </source>
</evidence>
<dbReference type="InterPro" id="IPR026444">
    <property type="entry name" value="Secre_tail"/>
</dbReference>
<feature type="active site" description="Charge relay system" evidence="5">
    <location>
        <position position="443"/>
    </location>
</feature>
<dbReference type="SUPFAM" id="SSF52743">
    <property type="entry name" value="Subtilisin-like"/>
    <property type="match status" value="1"/>
</dbReference>
<dbReference type="InterPro" id="IPR003961">
    <property type="entry name" value="FN3_dom"/>
</dbReference>
<dbReference type="InterPro" id="IPR036852">
    <property type="entry name" value="Peptidase_S8/S53_dom_sf"/>
</dbReference>
<dbReference type="InterPro" id="IPR008979">
    <property type="entry name" value="Galactose-bd-like_sf"/>
</dbReference>
<reference evidence="8 9" key="2">
    <citation type="journal article" date="2016" name="Int. J. Syst. Evol. Microbiol.">
        <title>Flavisolibacter tropicus sp. nov., isolated from tropical soil.</title>
        <authorList>
            <person name="Lee J.J."/>
            <person name="Kang M.S."/>
            <person name="Kim G.S."/>
            <person name="Lee C.S."/>
            <person name="Lim S."/>
            <person name="Lee J."/>
            <person name="Roh S.H."/>
            <person name="Kang H."/>
            <person name="Ha J.M."/>
            <person name="Bae S."/>
            <person name="Jung H.Y."/>
            <person name="Kim M.K."/>
        </authorList>
    </citation>
    <scope>NUCLEOTIDE SEQUENCE [LARGE SCALE GENOMIC DNA]</scope>
    <source>
        <strain evidence="8 9">LCS9</strain>
    </source>
</reference>
<evidence type="ECO:0000256" key="5">
    <source>
        <dbReference type="PROSITE-ProRule" id="PRU01240"/>
    </source>
</evidence>
<dbReference type="RefSeq" id="WP_066407243.1">
    <property type="nucleotide sequence ID" value="NZ_CP011390.1"/>
</dbReference>
<feature type="domain" description="Peptidase S8/S53" evidence="6">
    <location>
        <begin position="241"/>
        <end position="497"/>
    </location>
</feature>
<evidence type="ECO:0000313" key="8">
    <source>
        <dbReference type="EMBL" id="ANE52554.1"/>
    </source>
</evidence>
<dbReference type="InterPro" id="IPR051048">
    <property type="entry name" value="Peptidase_S8/S53_subtilisin"/>
</dbReference>
<dbReference type="GO" id="GO:0006508">
    <property type="term" value="P:proteolysis"/>
    <property type="evidence" value="ECO:0007669"/>
    <property type="project" value="UniProtKB-KW"/>
</dbReference>
<feature type="active site" description="Charge relay system" evidence="5">
    <location>
        <position position="270"/>
    </location>
</feature>
<dbReference type="KEGG" id="fla:SY85_20805"/>
<dbReference type="PANTHER" id="PTHR43399">
    <property type="entry name" value="SUBTILISIN-RELATED"/>
    <property type="match status" value="1"/>
</dbReference>
<dbReference type="Gene3D" id="2.60.40.10">
    <property type="entry name" value="Immunoglobulins"/>
    <property type="match status" value="3"/>
</dbReference>
<accession>A0A172U0B0</accession>
<evidence type="ECO:0000256" key="3">
    <source>
        <dbReference type="ARBA" id="ARBA00022801"/>
    </source>
</evidence>
<keyword evidence="9" id="KW-1185">Reference proteome</keyword>
<keyword evidence="3 5" id="KW-0378">Hydrolase</keyword>
<dbReference type="OrthoDB" id="9792152at2"/>
<dbReference type="EMBL" id="CP011390">
    <property type="protein sequence ID" value="ANE52554.1"/>
    <property type="molecule type" value="Genomic_DNA"/>
</dbReference>
<feature type="active site" description="Charge relay system" evidence="5">
    <location>
        <position position="245"/>
    </location>
</feature>
<dbReference type="GO" id="GO:0004252">
    <property type="term" value="F:serine-type endopeptidase activity"/>
    <property type="evidence" value="ECO:0007669"/>
    <property type="project" value="UniProtKB-UniRule"/>
</dbReference>
<dbReference type="InterPro" id="IPR000209">
    <property type="entry name" value="Peptidase_S8/S53_dom"/>
</dbReference>
<dbReference type="SUPFAM" id="SSF49785">
    <property type="entry name" value="Galactose-binding domain-like"/>
    <property type="match status" value="1"/>
</dbReference>
<dbReference type="Pfam" id="PF00082">
    <property type="entry name" value="Peptidase_S8"/>
    <property type="match status" value="1"/>
</dbReference>